<dbReference type="GO" id="GO:0003676">
    <property type="term" value="F:nucleic acid binding"/>
    <property type="evidence" value="ECO:0007669"/>
    <property type="project" value="InterPro"/>
</dbReference>
<proteinExistence type="predicted"/>
<dbReference type="EMBL" id="KV005643">
    <property type="protein sequence ID" value="KZV34071.1"/>
    <property type="molecule type" value="Genomic_DNA"/>
</dbReference>
<feature type="compositionally biased region" description="Basic residues" evidence="2">
    <location>
        <begin position="67"/>
        <end position="78"/>
    </location>
</feature>
<name>A0A2Z7BQ31_9LAMI</name>
<feature type="compositionally biased region" description="Low complexity" evidence="2">
    <location>
        <begin position="79"/>
        <end position="93"/>
    </location>
</feature>
<dbReference type="AlphaFoldDB" id="A0A2Z7BQ31"/>
<reference evidence="4 5" key="1">
    <citation type="journal article" date="2015" name="Proc. Natl. Acad. Sci. U.S.A.">
        <title>The resurrection genome of Boea hygrometrica: A blueprint for survival of dehydration.</title>
        <authorList>
            <person name="Xiao L."/>
            <person name="Yang G."/>
            <person name="Zhang L."/>
            <person name="Yang X."/>
            <person name="Zhao S."/>
            <person name="Ji Z."/>
            <person name="Zhou Q."/>
            <person name="Hu M."/>
            <person name="Wang Y."/>
            <person name="Chen M."/>
            <person name="Xu Y."/>
            <person name="Jin H."/>
            <person name="Xiao X."/>
            <person name="Hu G."/>
            <person name="Bao F."/>
            <person name="Hu Y."/>
            <person name="Wan P."/>
            <person name="Li L."/>
            <person name="Deng X."/>
            <person name="Kuang T."/>
            <person name="Xiang C."/>
            <person name="Zhu J.K."/>
            <person name="Oliver M.J."/>
            <person name="He Y."/>
        </authorList>
    </citation>
    <scope>NUCLEOTIDE SEQUENCE [LARGE SCALE GENOMIC DNA]</scope>
    <source>
        <strain evidence="5">cv. XS01</strain>
    </source>
</reference>
<dbReference type="InterPro" id="IPR001878">
    <property type="entry name" value="Znf_CCHC"/>
</dbReference>
<dbReference type="GO" id="GO:0008270">
    <property type="term" value="F:zinc ion binding"/>
    <property type="evidence" value="ECO:0007669"/>
    <property type="project" value="UniProtKB-KW"/>
</dbReference>
<dbReference type="OrthoDB" id="3863715at2759"/>
<gene>
    <name evidence="4" type="ORF">F511_25166</name>
</gene>
<feature type="region of interest" description="Disordered" evidence="2">
    <location>
        <begin position="37"/>
        <end position="93"/>
    </location>
</feature>
<evidence type="ECO:0000256" key="1">
    <source>
        <dbReference type="PROSITE-ProRule" id="PRU00047"/>
    </source>
</evidence>
<evidence type="ECO:0000313" key="4">
    <source>
        <dbReference type="EMBL" id="KZV34071.1"/>
    </source>
</evidence>
<organism evidence="4 5">
    <name type="scientific">Dorcoceras hygrometricum</name>
    <dbReference type="NCBI Taxonomy" id="472368"/>
    <lineage>
        <taxon>Eukaryota</taxon>
        <taxon>Viridiplantae</taxon>
        <taxon>Streptophyta</taxon>
        <taxon>Embryophyta</taxon>
        <taxon>Tracheophyta</taxon>
        <taxon>Spermatophyta</taxon>
        <taxon>Magnoliopsida</taxon>
        <taxon>eudicotyledons</taxon>
        <taxon>Gunneridae</taxon>
        <taxon>Pentapetalae</taxon>
        <taxon>asterids</taxon>
        <taxon>lamiids</taxon>
        <taxon>Lamiales</taxon>
        <taxon>Gesneriaceae</taxon>
        <taxon>Didymocarpoideae</taxon>
        <taxon>Trichosporeae</taxon>
        <taxon>Loxocarpinae</taxon>
        <taxon>Dorcoceras</taxon>
    </lineage>
</organism>
<keyword evidence="5" id="KW-1185">Reference proteome</keyword>
<keyword evidence="1" id="KW-0479">Metal-binding</keyword>
<feature type="compositionally biased region" description="Low complexity" evidence="2">
    <location>
        <begin position="37"/>
        <end position="62"/>
    </location>
</feature>
<keyword evidence="1" id="KW-0862">Zinc</keyword>
<evidence type="ECO:0000256" key="2">
    <source>
        <dbReference type="SAM" id="MobiDB-lite"/>
    </source>
</evidence>
<evidence type="ECO:0000259" key="3">
    <source>
        <dbReference type="PROSITE" id="PS50158"/>
    </source>
</evidence>
<keyword evidence="1" id="KW-0863">Zinc-finger</keyword>
<sequence>MGDYACCCDAVEDERVTPVYLIYLLGSVIHYERSGRPVVPGMQPSPSVQSSQPPQQQVAQQPEHQRFRPPGRQFKKKSGSSSSGSGSSSSGSSSKVEYCGQCGGKHPTAQCVGVQGSCNVCGQYGHFARVCPLSGSQHTAAPLQGRGGSSRGRSFLAQQQRLGEPQFRPFQQPDPLKFGQSSHPQFSGPLFSQDSVGVFRFEKDLSVRERRHFGFQIPLALAIQI</sequence>
<dbReference type="Proteomes" id="UP000250235">
    <property type="component" value="Unassembled WGS sequence"/>
</dbReference>
<accession>A0A2Z7BQ31</accession>
<dbReference type="Gene3D" id="4.10.60.10">
    <property type="entry name" value="Zinc finger, CCHC-type"/>
    <property type="match status" value="1"/>
</dbReference>
<protein>
    <recommendedName>
        <fullName evidence="3">CCHC-type domain-containing protein</fullName>
    </recommendedName>
</protein>
<evidence type="ECO:0000313" key="5">
    <source>
        <dbReference type="Proteomes" id="UP000250235"/>
    </source>
</evidence>
<feature type="domain" description="CCHC-type" evidence="3">
    <location>
        <begin position="118"/>
        <end position="132"/>
    </location>
</feature>
<dbReference type="PROSITE" id="PS50158">
    <property type="entry name" value="ZF_CCHC"/>
    <property type="match status" value="1"/>
</dbReference>